<sequence>MASIDLPPLFPQLKFSNNAPLFLYLPFFSSVDLLQEIVARPVNLAQAGQSRLGEMNMNSPKPYYASRRPGGPLMNFERASISPRRDGSRLSEILRGFPDAFSSPRLGEGDSPERDPSA</sequence>
<name>A0A4D6NMD7_VIGUN</name>
<dbReference type="AlphaFoldDB" id="A0A4D6NMD7"/>
<organism evidence="2 3">
    <name type="scientific">Vigna unguiculata</name>
    <name type="common">Cowpea</name>
    <dbReference type="NCBI Taxonomy" id="3917"/>
    <lineage>
        <taxon>Eukaryota</taxon>
        <taxon>Viridiplantae</taxon>
        <taxon>Streptophyta</taxon>
        <taxon>Embryophyta</taxon>
        <taxon>Tracheophyta</taxon>
        <taxon>Spermatophyta</taxon>
        <taxon>Magnoliopsida</taxon>
        <taxon>eudicotyledons</taxon>
        <taxon>Gunneridae</taxon>
        <taxon>Pentapetalae</taxon>
        <taxon>rosids</taxon>
        <taxon>fabids</taxon>
        <taxon>Fabales</taxon>
        <taxon>Fabaceae</taxon>
        <taxon>Papilionoideae</taxon>
        <taxon>50 kb inversion clade</taxon>
        <taxon>NPAAA clade</taxon>
        <taxon>indigoferoid/millettioid clade</taxon>
        <taxon>Phaseoleae</taxon>
        <taxon>Vigna</taxon>
    </lineage>
</organism>
<feature type="compositionally biased region" description="Basic and acidic residues" evidence="1">
    <location>
        <begin position="107"/>
        <end position="118"/>
    </location>
</feature>
<dbReference type="Proteomes" id="UP000501690">
    <property type="component" value="Linkage Group LG11"/>
</dbReference>
<proteinExistence type="predicted"/>
<gene>
    <name evidence="2" type="ORF">DEO72_LG11g1099</name>
</gene>
<evidence type="ECO:0000256" key="1">
    <source>
        <dbReference type="SAM" id="MobiDB-lite"/>
    </source>
</evidence>
<dbReference type="EMBL" id="CP039355">
    <property type="protein sequence ID" value="QCE14101.1"/>
    <property type="molecule type" value="Genomic_DNA"/>
</dbReference>
<accession>A0A4D6NMD7</accession>
<evidence type="ECO:0000313" key="3">
    <source>
        <dbReference type="Proteomes" id="UP000501690"/>
    </source>
</evidence>
<protein>
    <submittedName>
        <fullName evidence="2">Uncharacterized protein</fullName>
    </submittedName>
</protein>
<reference evidence="2 3" key="1">
    <citation type="submission" date="2019-04" db="EMBL/GenBank/DDBJ databases">
        <title>An improved genome assembly and genetic linkage map for asparagus bean, Vigna unguiculata ssp. sesquipedialis.</title>
        <authorList>
            <person name="Xia Q."/>
            <person name="Zhang R."/>
            <person name="Dong Y."/>
        </authorList>
    </citation>
    <scope>NUCLEOTIDE SEQUENCE [LARGE SCALE GENOMIC DNA]</scope>
    <source>
        <tissue evidence="2">Leaf</tissue>
    </source>
</reference>
<evidence type="ECO:0000313" key="2">
    <source>
        <dbReference type="EMBL" id="QCE14101.1"/>
    </source>
</evidence>
<keyword evidence="3" id="KW-1185">Reference proteome</keyword>
<feature type="region of interest" description="Disordered" evidence="1">
    <location>
        <begin position="95"/>
        <end position="118"/>
    </location>
</feature>